<proteinExistence type="predicted"/>
<sequence length="179" mass="20315">MKVVHNRLGAKTALIFFAIIATIKNMEQKIGSEALQPNPALEPFKVFVGQWQTIGSHPYLPGITLHGRTTFDWLAGGAFLIMHTEIDHPRFPDGVAIFGSDDVAKTYFQLSFDERGVSRKYDVTMTGNQLKWWRDEPSFSQRCTMTIEDNGNKMESQGEMSREGAAWEKDLALTYIRVR</sequence>
<gene>
    <name evidence="1" type="ORF">KSF_089720</name>
</gene>
<dbReference type="Proteomes" id="UP000597444">
    <property type="component" value="Unassembled WGS sequence"/>
</dbReference>
<comment type="caution">
    <text evidence="1">The sequence shown here is derived from an EMBL/GenBank/DDBJ whole genome shotgun (WGS) entry which is preliminary data.</text>
</comment>
<dbReference type="EMBL" id="BNJK01000002">
    <property type="protein sequence ID" value="GHO98924.1"/>
    <property type="molecule type" value="Genomic_DNA"/>
</dbReference>
<accession>A0A8J3INI9</accession>
<organism evidence="1 2">
    <name type="scientific">Reticulibacter mediterranei</name>
    <dbReference type="NCBI Taxonomy" id="2778369"/>
    <lineage>
        <taxon>Bacteria</taxon>
        <taxon>Bacillati</taxon>
        <taxon>Chloroflexota</taxon>
        <taxon>Ktedonobacteria</taxon>
        <taxon>Ktedonobacterales</taxon>
        <taxon>Reticulibacteraceae</taxon>
        <taxon>Reticulibacter</taxon>
    </lineage>
</organism>
<keyword evidence="2" id="KW-1185">Reference proteome</keyword>
<name>A0A8J3INI9_9CHLR</name>
<evidence type="ECO:0008006" key="3">
    <source>
        <dbReference type="Google" id="ProtNLM"/>
    </source>
</evidence>
<evidence type="ECO:0000313" key="1">
    <source>
        <dbReference type="EMBL" id="GHO98924.1"/>
    </source>
</evidence>
<evidence type="ECO:0000313" key="2">
    <source>
        <dbReference type="Proteomes" id="UP000597444"/>
    </source>
</evidence>
<dbReference type="AlphaFoldDB" id="A0A8J3INI9"/>
<protein>
    <recommendedName>
        <fullName evidence="3">DUF1579 domain-containing protein</fullName>
    </recommendedName>
</protein>
<reference evidence="1" key="1">
    <citation type="submission" date="2020-10" db="EMBL/GenBank/DDBJ databases">
        <title>Taxonomic study of unclassified bacteria belonging to the class Ktedonobacteria.</title>
        <authorList>
            <person name="Yabe S."/>
            <person name="Wang C.M."/>
            <person name="Zheng Y."/>
            <person name="Sakai Y."/>
            <person name="Cavaletti L."/>
            <person name="Monciardini P."/>
            <person name="Donadio S."/>
        </authorList>
    </citation>
    <scope>NUCLEOTIDE SEQUENCE</scope>
    <source>
        <strain evidence="1">ID150040</strain>
    </source>
</reference>